<gene>
    <name evidence="6" type="ORF">UFOPK2852_00063</name>
</gene>
<evidence type="ECO:0000259" key="5">
    <source>
        <dbReference type="Pfam" id="PF01625"/>
    </source>
</evidence>
<reference evidence="6" key="1">
    <citation type="submission" date="2020-05" db="EMBL/GenBank/DDBJ databases">
        <authorList>
            <person name="Chiriac C."/>
            <person name="Salcher M."/>
            <person name="Ghai R."/>
            <person name="Kavagutti S V."/>
        </authorList>
    </citation>
    <scope>NUCLEOTIDE SEQUENCE</scope>
</reference>
<dbReference type="GO" id="GO:0034599">
    <property type="term" value="P:cellular response to oxidative stress"/>
    <property type="evidence" value="ECO:0007669"/>
    <property type="project" value="TreeGrafter"/>
</dbReference>
<evidence type="ECO:0000313" key="6">
    <source>
        <dbReference type="EMBL" id="CAB4747829.1"/>
    </source>
</evidence>
<keyword evidence="2" id="KW-0560">Oxidoreductase</keyword>
<dbReference type="PANTHER" id="PTHR42799">
    <property type="entry name" value="MITOCHONDRIAL PEPTIDE METHIONINE SULFOXIDE REDUCTASE"/>
    <property type="match status" value="1"/>
</dbReference>
<name>A0A6J6TN52_9ZZZZ</name>
<dbReference type="PANTHER" id="PTHR42799:SF2">
    <property type="entry name" value="MITOCHONDRIAL PEPTIDE METHIONINE SULFOXIDE REDUCTASE"/>
    <property type="match status" value="1"/>
</dbReference>
<dbReference type="InterPro" id="IPR002569">
    <property type="entry name" value="Met_Sox_Rdtase_MsrA_dom"/>
</dbReference>
<dbReference type="EC" id="1.8.4.11" evidence="1"/>
<comment type="catalytic activity">
    <reaction evidence="4">
        <text>[thioredoxin]-disulfide + L-methionine + H2O = L-methionine (S)-S-oxide + [thioredoxin]-dithiol</text>
        <dbReference type="Rhea" id="RHEA:19993"/>
        <dbReference type="Rhea" id="RHEA-COMP:10698"/>
        <dbReference type="Rhea" id="RHEA-COMP:10700"/>
        <dbReference type="ChEBI" id="CHEBI:15377"/>
        <dbReference type="ChEBI" id="CHEBI:29950"/>
        <dbReference type="ChEBI" id="CHEBI:50058"/>
        <dbReference type="ChEBI" id="CHEBI:57844"/>
        <dbReference type="ChEBI" id="CHEBI:58772"/>
        <dbReference type="EC" id="1.8.4.11"/>
    </reaction>
</comment>
<dbReference type="AlphaFoldDB" id="A0A6J6TN52"/>
<dbReference type="InterPro" id="IPR036509">
    <property type="entry name" value="Met_Sox_Rdtase_MsrA_sf"/>
</dbReference>
<sequence>MNEAYFATGCFWGAERRFWQLSGVLETSVGYMGGIRENPNYEQVCTGVTNHAEIVYIKFDPKIITYRRLLEEFWVMHDPTSLNQQGGDIGTQYRSAIFTTSEEQLKEALATRDIYQNLLNKEGIGKIVTQIESAQPHTYWLAEEYHQKYLAKNPNGYDCHSSTGVLFTS</sequence>
<proteinExistence type="inferred from homology"/>
<evidence type="ECO:0000256" key="3">
    <source>
        <dbReference type="ARBA" id="ARBA00047806"/>
    </source>
</evidence>
<dbReference type="EMBL" id="CAEZZJ010000002">
    <property type="protein sequence ID" value="CAB4747829.1"/>
    <property type="molecule type" value="Genomic_DNA"/>
</dbReference>
<dbReference type="SUPFAM" id="SSF55068">
    <property type="entry name" value="Peptide methionine sulfoxide reductase"/>
    <property type="match status" value="1"/>
</dbReference>
<comment type="catalytic activity">
    <reaction evidence="3">
        <text>L-methionyl-[protein] + [thioredoxin]-disulfide + H2O = L-methionyl-(S)-S-oxide-[protein] + [thioredoxin]-dithiol</text>
        <dbReference type="Rhea" id="RHEA:14217"/>
        <dbReference type="Rhea" id="RHEA-COMP:10698"/>
        <dbReference type="Rhea" id="RHEA-COMP:10700"/>
        <dbReference type="Rhea" id="RHEA-COMP:12313"/>
        <dbReference type="Rhea" id="RHEA-COMP:12315"/>
        <dbReference type="ChEBI" id="CHEBI:15377"/>
        <dbReference type="ChEBI" id="CHEBI:16044"/>
        <dbReference type="ChEBI" id="CHEBI:29950"/>
        <dbReference type="ChEBI" id="CHEBI:44120"/>
        <dbReference type="ChEBI" id="CHEBI:50058"/>
        <dbReference type="EC" id="1.8.4.11"/>
    </reaction>
</comment>
<dbReference type="HAMAP" id="MF_01401">
    <property type="entry name" value="MsrA"/>
    <property type="match status" value="1"/>
</dbReference>
<evidence type="ECO:0000256" key="4">
    <source>
        <dbReference type="ARBA" id="ARBA00048782"/>
    </source>
</evidence>
<organism evidence="6">
    <name type="scientific">freshwater metagenome</name>
    <dbReference type="NCBI Taxonomy" id="449393"/>
    <lineage>
        <taxon>unclassified sequences</taxon>
        <taxon>metagenomes</taxon>
        <taxon>ecological metagenomes</taxon>
    </lineage>
</organism>
<dbReference type="GO" id="GO:0008113">
    <property type="term" value="F:peptide-methionine (S)-S-oxide reductase activity"/>
    <property type="evidence" value="ECO:0007669"/>
    <property type="project" value="UniProtKB-EC"/>
</dbReference>
<dbReference type="InterPro" id="IPR050162">
    <property type="entry name" value="MsrA_MetSO_reductase"/>
</dbReference>
<dbReference type="Pfam" id="PF01625">
    <property type="entry name" value="PMSR"/>
    <property type="match status" value="1"/>
</dbReference>
<evidence type="ECO:0000256" key="2">
    <source>
        <dbReference type="ARBA" id="ARBA00023002"/>
    </source>
</evidence>
<accession>A0A6J6TN52</accession>
<dbReference type="GO" id="GO:0005737">
    <property type="term" value="C:cytoplasm"/>
    <property type="evidence" value="ECO:0007669"/>
    <property type="project" value="TreeGrafter"/>
</dbReference>
<evidence type="ECO:0000256" key="1">
    <source>
        <dbReference type="ARBA" id="ARBA00012502"/>
    </source>
</evidence>
<protein>
    <recommendedName>
        <fullName evidence="1">peptide-methionine (S)-S-oxide reductase</fullName>
        <ecNumber evidence="1">1.8.4.11</ecNumber>
    </recommendedName>
</protein>
<dbReference type="NCBIfam" id="TIGR00401">
    <property type="entry name" value="msrA"/>
    <property type="match status" value="1"/>
</dbReference>
<feature type="domain" description="Peptide methionine sulphoxide reductase MsrA" evidence="5">
    <location>
        <begin position="3"/>
        <end position="158"/>
    </location>
</feature>
<dbReference type="Gene3D" id="3.30.1060.10">
    <property type="entry name" value="Peptide methionine sulphoxide reductase MsrA"/>
    <property type="match status" value="1"/>
</dbReference>